<dbReference type="WBParaSite" id="ACRNAN_scaffold3978.g22173.t1">
    <property type="protein sequence ID" value="ACRNAN_scaffold3978.g22173.t1"/>
    <property type="gene ID" value="ACRNAN_scaffold3978.g22173"/>
</dbReference>
<dbReference type="CDD" id="cd01089">
    <property type="entry name" value="PA2G4-like"/>
    <property type="match status" value="1"/>
</dbReference>
<keyword evidence="4" id="KW-1185">Reference proteome</keyword>
<name>A0A914DT53_9BILA</name>
<dbReference type="InterPro" id="IPR047113">
    <property type="entry name" value="PA2G4/ARX1"/>
</dbReference>
<reference evidence="5" key="1">
    <citation type="submission" date="2022-11" db="UniProtKB">
        <authorList>
            <consortium name="WormBaseParasite"/>
        </authorList>
    </citation>
    <scope>IDENTIFICATION</scope>
</reference>
<sequence>MTAKEKRVSISSDSGSDSSSDEEKENNKPSNDLVVTKYNMAAEIVNTVLKEVAAKVTVGATVLDLCSFGDNRLTELTSKTFKKEKNMQKGIAMPTSISIDNCICHFSPLSSDPPVELKEGQMVKIELGAHIDGFIATAAHTVVVGSSEDHKVKDKQARVLLAAHHALEAAVRMLLPSKEHKNFDVSELITKICKIYDVSPVENMISHDISQFKMSGEKQIILNPSDEQKGKVEKCTFADYEVYILDVLVSSGEGKAKNMDTRTTIYKKADDLVYSLKMKASREFFSKAVTKFGSMPFTLRASEDEKKAKMGIIECEKHGLMQPYQVLYEREGEFVAQFQTTVIIMPTGLLKITGLPFEANKIECDVKIEDEKILALLKEPLKLKKKKTNQKEKAENASKPDESATKPAEKATKPAEKATKPAEKKAADGKDSAKAKTKKAG</sequence>
<protein>
    <submittedName>
        <fullName evidence="5">Peptidase M24 domain-containing protein</fullName>
    </submittedName>
</protein>
<dbReference type="AlphaFoldDB" id="A0A914DT53"/>
<dbReference type="Gene3D" id="1.10.10.10">
    <property type="entry name" value="Winged helix-like DNA-binding domain superfamily/Winged helix DNA-binding domain"/>
    <property type="match status" value="1"/>
</dbReference>
<proteinExistence type="inferred from homology"/>
<dbReference type="SUPFAM" id="SSF46785">
    <property type="entry name" value="Winged helix' DNA-binding domain"/>
    <property type="match status" value="1"/>
</dbReference>
<dbReference type="NCBIfam" id="TIGR00495">
    <property type="entry name" value="crvDNA_42K"/>
    <property type="match status" value="1"/>
</dbReference>
<dbReference type="PANTHER" id="PTHR10804">
    <property type="entry name" value="PROTEASE FAMILY M24 METHIONYL AMINOPEPTIDASE, AMINOPEPTIDASE P"/>
    <property type="match status" value="1"/>
</dbReference>
<feature type="region of interest" description="Disordered" evidence="2">
    <location>
        <begin position="1"/>
        <end position="32"/>
    </location>
</feature>
<evidence type="ECO:0000259" key="3">
    <source>
        <dbReference type="Pfam" id="PF00557"/>
    </source>
</evidence>
<dbReference type="InterPro" id="IPR036390">
    <property type="entry name" value="WH_DNA-bd_sf"/>
</dbReference>
<evidence type="ECO:0000256" key="1">
    <source>
        <dbReference type="ARBA" id="ARBA00007319"/>
    </source>
</evidence>
<feature type="compositionally biased region" description="Basic and acidic residues" evidence="2">
    <location>
        <begin position="389"/>
        <end position="434"/>
    </location>
</feature>
<dbReference type="Proteomes" id="UP000887540">
    <property type="component" value="Unplaced"/>
</dbReference>
<feature type="compositionally biased region" description="Low complexity" evidence="2">
    <location>
        <begin position="9"/>
        <end position="18"/>
    </location>
</feature>
<dbReference type="InterPro" id="IPR000994">
    <property type="entry name" value="Pept_M24"/>
</dbReference>
<dbReference type="InterPro" id="IPR004545">
    <property type="entry name" value="PA2G4"/>
</dbReference>
<evidence type="ECO:0000313" key="4">
    <source>
        <dbReference type="Proteomes" id="UP000887540"/>
    </source>
</evidence>
<feature type="domain" description="Peptidase M24" evidence="3">
    <location>
        <begin position="39"/>
        <end position="178"/>
    </location>
</feature>
<feature type="region of interest" description="Disordered" evidence="2">
    <location>
        <begin position="384"/>
        <end position="441"/>
    </location>
</feature>
<dbReference type="Pfam" id="PF00557">
    <property type="entry name" value="Peptidase_M24"/>
    <property type="match status" value="1"/>
</dbReference>
<dbReference type="Gene3D" id="3.90.230.10">
    <property type="entry name" value="Creatinase/methionine aminopeptidase superfamily"/>
    <property type="match status" value="1"/>
</dbReference>
<dbReference type="PANTHER" id="PTHR10804:SF11">
    <property type="entry name" value="PROLIFERATION-ASSOCIATED PROTEIN 2G4"/>
    <property type="match status" value="1"/>
</dbReference>
<evidence type="ECO:0000313" key="5">
    <source>
        <dbReference type="WBParaSite" id="ACRNAN_scaffold3978.g22173.t1"/>
    </source>
</evidence>
<dbReference type="InterPro" id="IPR036005">
    <property type="entry name" value="Creatinase/aminopeptidase-like"/>
</dbReference>
<dbReference type="InterPro" id="IPR036388">
    <property type="entry name" value="WH-like_DNA-bd_sf"/>
</dbReference>
<dbReference type="FunFam" id="1.10.10.10:FF:000029">
    <property type="entry name" value="Proliferation-associated 2G4, a"/>
    <property type="match status" value="1"/>
</dbReference>
<comment type="similarity">
    <text evidence="1">Belongs to the peptidase M24 family.</text>
</comment>
<accession>A0A914DT53</accession>
<evidence type="ECO:0000256" key="2">
    <source>
        <dbReference type="SAM" id="MobiDB-lite"/>
    </source>
</evidence>
<dbReference type="SUPFAM" id="SSF55920">
    <property type="entry name" value="Creatinase/aminopeptidase"/>
    <property type="match status" value="1"/>
</dbReference>
<organism evidence="4 5">
    <name type="scientific">Acrobeloides nanus</name>
    <dbReference type="NCBI Taxonomy" id="290746"/>
    <lineage>
        <taxon>Eukaryota</taxon>
        <taxon>Metazoa</taxon>
        <taxon>Ecdysozoa</taxon>
        <taxon>Nematoda</taxon>
        <taxon>Chromadorea</taxon>
        <taxon>Rhabditida</taxon>
        <taxon>Tylenchina</taxon>
        <taxon>Cephalobomorpha</taxon>
        <taxon>Cephaloboidea</taxon>
        <taxon>Cephalobidae</taxon>
        <taxon>Acrobeloides</taxon>
    </lineage>
</organism>